<accession>A0ABN3TNU0</accession>
<dbReference type="InterPro" id="IPR001387">
    <property type="entry name" value="Cro/C1-type_HTH"/>
</dbReference>
<dbReference type="CDD" id="cd00093">
    <property type="entry name" value="HTH_XRE"/>
    <property type="match status" value="1"/>
</dbReference>
<evidence type="ECO:0000313" key="2">
    <source>
        <dbReference type="EMBL" id="GAA2714813.1"/>
    </source>
</evidence>
<feature type="domain" description="HTH cro/C1-type" evidence="1">
    <location>
        <begin position="60"/>
        <end position="113"/>
    </location>
</feature>
<name>A0ABN3TNU0_9ACTN</name>
<protein>
    <recommendedName>
        <fullName evidence="1">HTH cro/C1-type domain-containing protein</fullName>
    </recommendedName>
</protein>
<dbReference type="Gene3D" id="1.25.40.10">
    <property type="entry name" value="Tetratricopeptide repeat domain"/>
    <property type="match status" value="1"/>
</dbReference>
<comment type="caution">
    <text evidence="2">The sequence shown here is derived from an EMBL/GenBank/DDBJ whole genome shotgun (WGS) entry which is preliminary data.</text>
</comment>
<evidence type="ECO:0000259" key="1">
    <source>
        <dbReference type="PROSITE" id="PS50943"/>
    </source>
</evidence>
<gene>
    <name evidence="2" type="ORF">GCM10010315_22750</name>
</gene>
<evidence type="ECO:0000313" key="3">
    <source>
        <dbReference type="Proteomes" id="UP001500886"/>
    </source>
</evidence>
<proteinExistence type="predicted"/>
<reference evidence="2 3" key="1">
    <citation type="journal article" date="2019" name="Int. J. Syst. Evol. Microbiol.">
        <title>The Global Catalogue of Microorganisms (GCM) 10K type strain sequencing project: providing services to taxonomists for standard genome sequencing and annotation.</title>
        <authorList>
            <consortium name="The Broad Institute Genomics Platform"/>
            <consortium name="The Broad Institute Genome Sequencing Center for Infectious Disease"/>
            <person name="Wu L."/>
            <person name="Ma J."/>
        </authorList>
    </citation>
    <scope>NUCLEOTIDE SEQUENCE [LARGE SCALE GENOMIC DNA]</scope>
    <source>
        <strain evidence="2 3">JCM 4542</strain>
    </source>
</reference>
<dbReference type="Proteomes" id="UP001500886">
    <property type="component" value="Unassembled WGS sequence"/>
</dbReference>
<dbReference type="PROSITE" id="PS50943">
    <property type="entry name" value="HTH_CROC1"/>
    <property type="match status" value="1"/>
</dbReference>
<dbReference type="SUPFAM" id="SSF48452">
    <property type="entry name" value="TPR-like"/>
    <property type="match status" value="1"/>
</dbReference>
<keyword evidence="3" id="KW-1185">Reference proteome</keyword>
<dbReference type="SMART" id="SM00530">
    <property type="entry name" value="HTH_XRE"/>
    <property type="match status" value="1"/>
</dbReference>
<organism evidence="2 3">
    <name type="scientific">Streptomyces luteosporeus</name>
    <dbReference type="NCBI Taxonomy" id="173856"/>
    <lineage>
        <taxon>Bacteria</taxon>
        <taxon>Bacillati</taxon>
        <taxon>Actinomycetota</taxon>
        <taxon>Actinomycetes</taxon>
        <taxon>Kitasatosporales</taxon>
        <taxon>Streptomycetaceae</taxon>
        <taxon>Streptomyces</taxon>
    </lineage>
</organism>
<dbReference type="InterPro" id="IPR011990">
    <property type="entry name" value="TPR-like_helical_dom_sf"/>
</dbReference>
<dbReference type="Gene3D" id="1.10.260.40">
    <property type="entry name" value="lambda repressor-like DNA-binding domains"/>
    <property type="match status" value="1"/>
</dbReference>
<dbReference type="SUPFAM" id="SSF47413">
    <property type="entry name" value="lambda repressor-like DNA-binding domains"/>
    <property type="match status" value="1"/>
</dbReference>
<dbReference type="EMBL" id="BAAASL010000007">
    <property type="protein sequence ID" value="GAA2714813.1"/>
    <property type="molecule type" value="Genomic_DNA"/>
</dbReference>
<sequence length="465" mass="49714">MPQVARGVQMLHTPSTNPLARTYRWRAGPAPTGGVMSTDPLWRTSEAAILIEKRQAGGLIRLGRTRRGWRQSDLGRRVGCSASTISRLERHSTGDLGLLRHVAQEVGLPTDVLAAAIGLTEATATTVAPSGPRRSEEDPLRRRTLLTTAGVAGTLRLLAGIDDALAAIPSSPGAAMPVPPRLTRAQALFDGGRHTELLETLPALLADAHDATRDGSPLAYATLSSCYALASRVLTKIGRYERSRLTADRALTYGDLSGSAIATAAASRELSIVLRHQDQPQAAQRLVDRALSAVEGTGLTSQAQAMAYAQMLCTTAYTAARAGDRDQALTLIREAGRAARRLPDQPPIGAAFSINPAAITLYEVSVHWAVGDAGAALRAGRSLHPAQFPTAERRARMHTDLARAWWQWGKPQQTADALLHALRVSPAEVRDRPAIRRVAGDLINRHPSTVGVRELAYAIGARPRA</sequence>
<dbReference type="InterPro" id="IPR010982">
    <property type="entry name" value="Lambda_DNA-bd_dom_sf"/>
</dbReference>